<protein>
    <recommendedName>
        <fullName evidence="5">Evasin</fullName>
    </recommendedName>
</protein>
<dbReference type="Proteomes" id="UP001321473">
    <property type="component" value="Unassembled WGS sequence"/>
</dbReference>
<gene>
    <name evidence="3" type="ORF">V5799_003015</name>
</gene>
<evidence type="ECO:0000313" key="3">
    <source>
        <dbReference type="EMBL" id="KAK8759352.1"/>
    </source>
</evidence>
<feature type="compositionally biased region" description="Low complexity" evidence="1">
    <location>
        <begin position="50"/>
        <end position="92"/>
    </location>
</feature>
<evidence type="ECO:0000256" key="2">
    <source>
        <dbReference type="SAM" id="SignalP"/>
    </source>
</evidence>
<feature type="chain" id="PRO_5042978509" description="Evasin" evidence="2">
    <location>
        <begin position="20"/>
        <end position="182"/>
    </location>
</feature>
<proteinExistence type="predicted"/>
<keyword evidence="4" id="KW-1185">Reference proteome</keyword>
<feature type="compositionally biased region" description="Polar residues" evidence="1">
    <location>
        <begin position="30"/>
        <end position="43"/>
    </location>
</feature>
<name>A0AAQ4DA62_AMBAM</name>
<evidence type="ECO:0008006" key="5">
    <source>
        <dbReference type="Google" id="ProtNLM"/>
    </source>
</evidence>
<accession>A0AAQ4DA62</accession>
<dbReference type="AlphaFoldDB" id="A0AAQ4DA62"/>
<keyword evidence="2" id="KW-0732">Signal</keyword>
<feature type="compositionally biased region" description="Basic residues" evidence="1">
    <location>
        <begin position="96"/>
        <end position="114"/>
    </location>
</feature>
<organism evidence="3 4">
    <name type="scientific">Amblyomma americanum</name>
    <name type="common">Lone star tick</name>
    <dbReference type="NCBI Taxonomy" id="6943"/>
    <lineage>
        <taxon>Eukaryota</taxon>
        <taxon>Metazoa</taxon>
        <taxon>Ecdysozoa</taxon>
        <taxon>Arthropoda</taxon>
        <taxon>Chelicerata</taxon>
        <taxon>Arachnida</taxon>
        <taxon>Acari</taxon>
        <taxon>Parasitiformes</taxon>
        <taxon>Ixodida</taxon>
        <taxon>Ixodoidea</taxon>
        <taxon>Ixodidae</taxon>
        <taxon>Amblyomminae</taxon>
        <taxon>Amblyomma</taxon>
    </lineage>
</organism>
<feature type="region of interest" description="Disordered" evidence="1">
    <location>
        <begin position="25"/>
        <end position="120"/>
    </location>
</feature>
<comment type="caution">
    <text evidence="3">The sequence shown here is derived from an EMBL/GenBank/DDBJ whole genome shotgun (WGS) entry which is preliminary data.</text>
</comment>
<feature type="signal peptide" evidence="2">
    <location>
        <begin position="1"/>
        <end position="19"/>
    </location>
</feature>
<evidence type="ECO:0000256" key="1">
    <source>
        <dbReference type="SAM" id="MobiDB-lite"/>
    </source>
</evidence>
<dbReference type="EMBL" id="JARKHS020033146">
    <property type="protein sequence ID" value="KAK8759352.1"/>
    <property type="molecule type" value="Genomic_DNA"/>
</dbReference>
<sequence length="182" mass="19523">MHLEALLAFLLVFIGSVACQELTDSDEDSVSTPDFNVTNTDGSPSPHDYVVSNESIEISTSEVTSTEATTTTSAATTTTSVSTTVESPSAATTRKERTRRPRPTKRTKRPRPAKGQHGTLIDKNGCKHKVLESNYKLYTGTCTGMCAGRIYPIVDGTECLLIGTFVHERSGTYVLGSACAPD</sequence>
<evidence type="ECO:0000313" key="4">
    <source>
        <dbReference type="Proteomes" id="UP001321473"/>
    </source>
</evidence>
<reference evidence="3 4" key="1">
    <citation type="journal article" date="2023" name="Arcadia Sci">
        <title>De novo assembly of a long-read Amblyomma americanum tick genome.</title>
        <authorList>
            <person name="Chou S."/>
            <person name="Poskanzer K.E."/>
            <person name="Rollins M."/>
            <person name="Thuy-Boun P.S."/>
        </authorList>
    </citation>
    <scope>NUCLEOTIDE SEQUENCE [LARGE SCALE GENOMIC DNA]</scope>
    <source>
        <strain evidence="3">F_SG_1</strain>
        <tissue evidence="3">Salivary glands</tissue>
    </source>
</reference>